<protein>
    <recommendedName>
        <fullName evidence="3">Zmp:0000000735</fullName>
    </recommendedName>
</protein>
<dbReference type="InParanoid" id="M3ZG16"/>
<organism evidence="1 2">
    <name type="scientific">Xiphophorus maculatus</name>
    <name type="common">Southern platyfish</name>
    <name type="synonym">Platypoecilus maculatus</name>
    <dbReference type="NCBI Taxonomy" id="8083"/>
    <lineage>
        <taxon>Eukaryota</taxon>
        <taxon>Metazoa</taxon>
        <taxon>Chordata</taxon>
        <taxon>Craniata</taxon>
        <taxon>Vertebrata</taxon>
        <taxon>Euteleostomi</taxon>
        <taxon>Actinopterygii</taxon>
        <taxon>Neopterygii</taxon>
        <taxon>Teleostei</taxon>
        <taxon>Neoteleostei</taxon>
        <taxon>Acanthomorphata</taxon>
        <taxon>Ovalentaria</taxon>
        <taxon>Atherinomorphae</taxon>
        <taxon>Cyprinodontiformes</taxon>
        <taxon>Poeciliidae</taxon>
        <taxon>Poeciliinae</taxon>
        <taxon>Xiphophorus</taxon>
    </lineage>
</organism>
<accession>M3ZG16</accession>
<reference evidence="2" key="2">
    <citation type="journal article" date="2013" name="Nat. Genet.">
        <title>The genome of the platyfish, Xiphophorus maculatus, provides insights into evolutionary adaptation and several complex traits.</title>
        <authorList>
            <person name="Schartl M."/>
            <person name="Walter R.B."/>
            <person name="Shen Y."/>
            <person name="Garcia T."/>
            <person name="Catchen J."/>
            <person name="Amores A."/>
            <person name="Braasch I."/>
            <person name="Chalopin D."/>
            <person name="Volff J.N."/>
            <person name="Lesch K.P."/>
            <person name="Bisazza A."/>
            <person name="Minx P."/>
            <person name="Hillier L."/>
            <person name="Wilson R.K."/>
            <person name="Fuerstenberg S."/>
            <person name="Boore J."/>
            <person name="Searle S."/>
            <person name="Postlethwait J.H."/>
            <person name="Warren W.C."/>
        </authorList>
    </citation>
    <scope>NUCLEOTIDE SEQUENCE [LARGE SCALE GENOMIC DNA]</scope>
    <source>
        <strain evidence="2">JP 163 A</strain>
    </source>
</reference>
<dbReference type="eggNOG" id="ENOG502SI1E">
    <property type="taxonomic scope" value="Eukaryota"/>
</dbReference>
<dbReference type="Ensembl" id="ENSXMAT00000001161.2">
    <property type="protein sequence ID" value="ENSXMAP00000001158.2"/>
    <property type="gene ID" value="ENSXMAG00000001173.2"/>
</dbReference>
<reference evidence="1" key="3">
    <citation type="submission" date="2025-08" db="UniProtKB">
        <authorList>
            <consortium name="Ensembl"/>
        </authorList>
    </citation>
    <scope>IDENTIFICATION</scope>
    <source>
        <strain evidence="1">JP 163 A</strain>
    </source>
</reference>
<keyword evidence="2" id="KW-1185">Reference proteome</keyword>
<dbReference type="PANTHER" id="PTHR16155:SF18">
    <property type="entry name" value="STERILE ALPHA MOTIF DOMAIN-CONTAINING PROTEIN 9-LIKE"/>
    <property type="match status" value="1"/>
</dbReference>
<evidence type="ECO:0008006" key="3">
    <source>
        <dbReference type="Google" id="ProtNLM"/>
    </source>
</evidence>
<dbReference type="GeneTree" id="ENSGT00390000013973"/>
<reference evidence="1" key="4">
    <citation type="submission" date="2025-09" db="UniProtKB">
        <authorList>
            <consortium name="Ensembl"/>
        </authorList>
    </citation>
    <scope>IDENTIFICATION</scope>
    <source>
        <strain evidence="1">JP 163 A</strain>
    </source>
</reference>
<reference evidence="2" key="1">
    <citation type="submission" date="2012-01" db="EMBL/GenBank/DDBJ databases">
        <authorList>
            <person name="Walter R."/>
            <person name="Schartl M."/>
            <person name="Warren W."/>
        </authorList>
    </citation>
    <scope>NUCLEOTIDE SEQUENCE [LARGE SCALE GENOMIC DNA]</scope>
    <source>
        <strain evidence="2">JP 163 A</strain>
    </source>
</reference>
<dbReference type="Gene3D" id="1.25.40.10">
    <property type="entry name" value="Tetratricopeptide repeat domain"/>
    <property type="match status" value="1"/>
</dbReference>
<dbReference type="STRING" id="8083.ENSXMAP00000001158"/>
<dbReference type="PANTHER" id="PTHR16155">
    <property type="entry name" value="DED DOMAIN-CONTAINING PROTEIN"/>
    <property type="match status" value="1"/>
</dbReference>
<dbReference type="HOGENOM" id="CLU_328897_0_0_1"/>
<dbReference type="SUPFAM" id="SSF48452">
    <property type="entry name" value="TPR-like"/>
    <property type="match status" value="1"/>
</dbReference>
<evidence type="ECO:0000313" key="2">
    <source>
        <dbReference type="Proteomes" id="UP000002852"/>
    </source>
</evidence>
<dbReference type="Proteomes" id="UP000002852">
    <property type="component" value="Unassembled WGS sequence"/>
</dbReference>
<dbReference type="InterPro" id="IPR011990">
    <property type="entry name" value="TPR-like_helical_dom_sf"/>
</dbReference>
<proteinExistence type="predicted"/>
<dbReference type="GO" id="GO:0005737">
    <property type="term" value="C:cytoplasm"/>
    <property type="evidence" value="ECO:0007669"/>
    <property type="project" value="TreeGrafter"/>
</dbReference>
<name>M3ZG16_XIPMA</name>
<evidence type="ECO:0000313" key="1">
    <source>
        <dbReference type="Ensembl" id="ENSXMAP00000001158.2"/>
    </source>
</evidence>
<sequence>MEPFSCFITVSSHAVHVINTDVANSCLELLADLNISKNAIVKDCIELLCGDKVQPHTVSSLRNVLTGSNVVENSKDVSLRLTKEITGKESMALQTTTTGSSSERTVTSNMNVTSFLDFFFCLFKSDIFVYVENCPDSDNTKLFSILALLSAYVPNSYLLMQKCQEILDDSPLEEKAKPFLSLNRDSGQGVCMIHPDIANRSLEQLAALEISRSSIASNCVVSLCGDQAQPGIVKLMKELLTQREKNENSKRMFSTLIEDILTMEGSAEALDVLKQASQIFQDKFIYPQTIARLYYQHDIDYKEAEEWAQEAISRDLKNSFTADTLGQVYKNWLRKKITSPSDVNDMAEKAIEAFRNVEKKAENECADETNLFNNRGKFGFIQVAKIVAEKHKRCNPFREKLKSKVIDKFEFFEQYLSYSNLGKPHKTTVEPDYIWRDVASCYQQYTAEDAANSTSFPALLSCLNHGLFVSKEKRAFKFGVTEKTRLQLEQTRDYLKATYKKNVNDVKVAERYILSNIILSNKDPHSPQRGLVRELQAILKRHMLTVVTQRHPEFYLLVLLLFWPEEQLRDQTLEEANTGKESEQPSSGLSCDLEDCVALMDKAYLEVYDKYLRGRYLLPLFFLGKGSGLSRRIYVESEIRDFFSLLDVLYADQFEGDDPTFTEERRKEEENLYRGAPPNWLNFHSNEREASSGTGTLFIKRDGFEKLKEEIQEKRKLPAISTVKLFHQPGSGGTTMAMQALWDLKKTFRCAVLANSISDTTKVAQEVVHLFTAGGRGHQNTVLLLLNDEQILDKLQENIMMSIKEQNIVTVMPVAVLLSCVRKDTLLQNENVFLQRHLSENEQRKFNEKEKELTKKYGEKILRFHGFNIMQTNFSEEYINEACQIIRSCSKAHRPLRAQLAAFLSLLNAYVPGSYLLESQCLDFLREESCAFAHISVEDQMHQFSDLIVTFQEDERTERKVRMAHPLIAKRCTELLATKGVTRSDTARNFLNYYYRYEDHGTFPLCLLRFVKDMLTKREFKIKLDPKSGLEVKGEQERFSKLILDIQQQELKAQSASVLKVASNKFPQDPFFPQALARFYYIELKSYNPAEMWAKRAKQRDPQNSFIADTLGQVHKNCLKSTGETSNARQVLQKAKKAIEVFKHEEELAEEGHQMDTSGDNAVRFSNLFNCRGQFGFIQVCHLLYDLLVKKNESWKAVLTKKVSFGSILEELGDNKLYRFNDLVSNLKGDVQKKAEFFAAYLTFSKLSIERDDPEYISEETYECQKKFVGDSPSTEGNLTIPQCKHELQHHLATTFAGVLACMDREYSVDLLQRITEYWEKIWSKTKSKSDVANFILAYILSRSLGATFPNSPEALIQSFKQGTPPDHSDPPEQHLLALLLSWPTDTEDNGNFDLSQRIQEMGRSYEKAYLKYFRSRYLQPLFFIGKGQDLDRLVHRTVLERLFLDHSHETGPDSKMKDWKNEYIFKDDNVKERLIKFEGVVKNYGVFLRIANKEIKIEANLQRSLWKARNVSFFLGFTIRGPVAFHIHRLVIRRL</sequence>